<evidence type="ECO:0000313" key="2">
    <source>
        <dbReference type="EMBL" id="GAA4267851.1"/>
    </source>
</evidence>
<comment type="caution">
    <text evidence="2">The sequence shown here is derived from an EMBL/GenBank/DDBJ whole genome shotgun (WGS) entry which is preliminary data.</text>
</comment>
<accession>A0ABP8E6Z9</accession>
<dbReference type="Proteomes" id="UP001501594">
    <property type="component" value="Unassembled WGS sequence"/>
</dbReference>
<sequence length="124" mass="13060">MGRLSSGLWIGRKRTYSLLAFEEMIPTSITGCGVLERPRSGFHGALEAIRDGDTLVVTSLERLGRLTQNMLEFAGETVAAVGGAAGVELWGRGCGYDEPRRVDGLQGDLSLGADGAPHQEGANG</sequence>
<dbReference type="SUPFAM" id="SSF53041">
    <property type="entry name" value="Resolvase-like"/>
    <property type="match status" value="1"/>
</dbReference>
<name>A0ABP8E6Z9_9MICO</name>
<proteinExistence type="predicted"/>
<organism evidence="2 3">
    <name type="scientific">Frondihabitans peucedani</name>
    <dbReference type="NCBI Taxonomy" id="598626"/>
    <lineage>
        <taxon>Bacteria</taxon>
        <taxon>Bacillati</taxon>
        <taxon>Actinomycetota</taxon>
        <taxon>Actinomycetes</taxon>
        <taxon>Micrococcales</taxon>
        <taxon>Microbacteriaceae</taxon>
        <taxon>Frondihabitans</taxon>
    </lineage>
</organism>
<dbReference type="EMBL" id="BAABAU010000012">
    <property type="protein sequence ID" value="GAA4267851.1"/>
    <property type="molecule type" value="Genomic_DNA"/>
</dbReference>
<dbReference type="Pfam" id="PF00239">
    <property type="entry name" value="Resolvase"/>
    <property type="match status" value="1"/>
</dbReference>
<evidence type="ECO:0000313" key="3">
    <source>
        <dbReference type="Proteomes" id="UP001501594"/>
    </source>
</evidence>
<evidence type="ECO:0000259" key="1">
    <source>
        <dbReference type="Pfam" id="PF00239"/>
    </source>
</evidence>
<feature type="domain" description="Resolvase/invertase-type recombinase catalytic" evidence="1">
    <location>
        <begin position="35"/>
        <end position="73"/>
    </location>
</feature>
<protein>
    <recommendedName>
        <fullName evidence="1">Resolvase/invertase-type recombinase catalytic domain-containing protein</fullName>
    </recommendedName>
</protein>
<gene>
    <name evidence="2" type="ORF">GCM10022256_34630</name>
</gene>
<dbReference type="InterPro" id="IPR036162">
    <property type="entry name" value="Resolvase-like_N_sf"/>
</dbReference>
<dbReference type="Gene3D" id="3.40.50.1390">
    <property type="entry name" value="Resolvase, N-terminal catalytic domain"/>
    <property type="match status" value="1"/>
</dbReference>
<reference evidence="3" key="1">
    <citation type="journal article" date="2019" name="Int. J. Syst. Evol. Microbiol.">
        <title>The Global Catalogue of Microorganisms (GCM) 10K type strain sequencing project: providing services to taxonomists for standard genome sequencing and annotation.</title>
        <authorList>
            <consortium name="The Broad Institute Genomics Platform"/>
            <consortium name="The Broad Institute Genome Sequencing Center for Infectious Disease"/>
            <person name="Wu L."/>
            <person name="Ma J."/>
        </authorList>
    </citation>
    <scope>NUCLEOTIDE SEQUENCE [LARGE SCALE GENOMIC DNA]</scope>
    <source>
        <strain evidence="3">JCM 17442</strain>
    </source>
</reference>
<dbReference type="InterPro" id="IPR006119">
    <property type="entry name" value="Resolv_N"/>
</dbReference>
<keyword evidence="3" id="KW-1185">Reference proteome</keyword>